<organism evidence="2">
    <name type="scientific">Cacopsylla melanoneura</name>
    <dbReference type="NCBI Taxonomy" id="428564"/>
    <lineage>
        <taxon>Eukaryota</taxon>
        <taxon>Metazoa</taxon>
        <taxon>Ecdysozoa</taxon>
        <taxon>Arthropoda</taxon>
        <taxon>Hexapoda</taxon>
        <taxon>Insecta</taxon>
        <taxon>Pterygota</taxon>
        <taxon>Neoptera</taxon>
        <taxon>Paraneoptera</taxon>
        <taxon>Hemiptera</taxon>
        <taxon>Sternorrhyncha</taxon>
        <taxon>Psylloidea</taxon>
        <taxon>Psyllidae</taxon>
        <taxon>Psyllinae</taxon>
        <taxon>Cacopsylla</taxon>
    </lineage>
</organism>
<feature type="transmembrane region" description="Helical" evidence="1">
    <location>
        <begin position="62"/>
        <end position="85"/>
    </location>
</feature>
<proteinExistence type="predicted"/>
<keyword evidence="1" id="KW-1133">Transmembrane helix</keyword>
<keyword evidence="1" id="KW-0472">Membrane</keyword>
<evidence type="ECO:0000313" key="2">
    <source>
        <dbReference type="EMBL" id="CAG6744321.1"/>
    </source>
</evidence>
<accession>A0A8D8ZDU4</accession>
<dbReference type="AlphaFoldDB" id="A0A8D8ZDU4"/>
<reference evidence="2" key="1">
    <citation type="submission" date="2021-05" db="EMBL/GenBank/DDBJ databases">
        <authorList>
            <person name="Alioto T."/>
            <person name="Alioto T."/>
            <person name="Gomez Garrido J."/>
        </authorList>
    </citation>
    <scope>NUCLEOTIDE SEQUENCE</scope>
</reference>
<protein>
    <submittedName>
        <fullName evidence="2">Uncharacterized protein</fullName>
    </submittedName>
</protein>
<dbReference type="EMBL" id="HBUF01464017">
    <property type="protein sequence ID" value="CAG6744321.1"/>
    <property type="molecule type" value="Transcribed_RNA"/>
</dbReference>
<evidence type="ECO:0000256" key="1">
    <source>
        <dbReference type="SAM" id="Phobius"/>
    </source>
</evidence>
<name>A0A8D8ZDU4_9HEMI</name>
<sequence>MSQLALRSNVNIGSVRSNRYVVTCHHSIFGPLRSLFALHSIAILEHLSSLNSSVGCNNNRGLFYFVFFVTKLFSFVPGLRFCIVLGTSFRLSSRFNYHHESFRISVSTLLYRQVF</sequence>
<feature type="transmembrane region" description="Helical" evidence="1">
    <location>
        <begin position="20"/>
        <end position="42"/>
    </location>
</feature>
<keyword evidence="1" id="KW-0812">Transmembrane</keyword>